<comment type="caution">
    <text evidence="2">The sequence shown here is derived from an EMBL/GenBank/DDBJ whole genome shotgun (WGS) entry which is preliminary data.</text>
</comment>
<keyword evidence="3" id="KW-1185">Reference proteome</keyword>
<accession>A0AAN8TKP4</accession>
<sequence>MFLTKKAQAWEKDKDDAVHKIVDISKEVKTLHIPLNSLKILQTNASNEYQSAILLEEKDGQRKICGYARGKFKDVEQHYHSTLKETLVVQKGIKKFNFFLIHIEFLIEVDMRAFPKMIQINQKPETFSRIFKTARTRKNSMLCFCDLRLNMVMICGWKKDI</sequence>
<dbReference type="Pfam" id="PF17919">
    <property type="entry name" value="RT_RNaseH_2"/>
    <property type="match status" value="1"/>
</dbReference>
<dbReference type="SUPFAM" id="SSF56672">
    <property type="entry name" value="DNA/RNA polymerases"/>
    <property type="match status" value="1"/>
</dbReference>
<name>A0AAN8TKP4_SOLBU</name>
<reference evidence="2 3" key="1">
    <citation type="submission" date="2024-02" db="EMBL/GenBank/DDBJ databases">
        <title>de novo genome assembly of Solanum bulbocastanum strain 11H21.</title>
        <authorList>
            <person name="Hosaka A.J."/>
        </authorList>
    </citation>
    <scope>NUCLEOTIDE SEQUENCE [LARGE SCALE GENOMIC DNA]</scope>
    <source>
        <tissue evidence="2">Young leaves</tissue>
    </source>
</reference>
<organism evidence="2 3">
    <name type="scientific">Solanum bulbocastanum</name>
    <name type="common">Wild potato</name>
    <dbReference type="NCBI Taxonomy" id="147425"/>
    <lineage>
        <taxon>Eukaryota</taxon>
        <taxon>Viridiplantae</taxon>
        <taxon>Streptophyta</taxon>
        <taxon>Embryophyta</taxon>
        <taxon>Tracheophyta</taxon>
        <taxon>Spermatophyta</taxon>
        <taxon>Magnoliopsida</taxon>
        <taxon>eudicotyledons</taxon>
        <taxon>Gunneridae</taxon>
        <taxon>Pentapetalae</taxon>
        <taxon>asterids</taxon>
        <taxon>lamiids</taxon>
        <taxon>Solanales</taxon>
        <taxon>Solanaceae</taxon>
        <taxon>Solanoideae</taxon>
        <taxon>Solaneae</taxon>
        <taxon>Solanum</taxon>
    </lineage>
</organism>
<dbReference type="PANTHER" id="PTHR33064:SF37">
    <property type="entry name" value="RIBONUCLEASE H"/>
    <property type="match status" value="1"/>
</dbReference>
<protein>
    <recommendedName>
        <fullName evidence="1">Reverse transcriptase/retrotransposon-derived protein RNase H-like domain-containing protein</fullName>
    </recommendedName>
</protein>
<evidence type="ECO:0000313" key="3">
    <source>
        <dbReference type="Proteomes" id="UP001371456"/>
    </source>
</evidence>
<dbReference type="InterPro" id="IPR051320">
    <property type="entry name" value="Viral_Replic_Matur_Polypro"/>
</dbReference>
<dbReference type="InterPro" id="IPR043502">
    <property type="entry name" value="DNA/RNA_pol_sf"/>
</dbReference>
<proteinExistence type="predicted"/>
<feature type="domain" description="Reverse transcriptase/retrotransposon-derived protein RNase H-like" evidence="1">
    <location>
        <begin position="10"/>
        <end position="106"/>
    </location>
</feature>
<dbReference type="EMBL" id="JBANQN010000005">
    <property type="protein sequence ID" value="KAK6789545.1"/>
    <property type="molecule type" value="Genomic_DNA"/>
</dbReference>
<evidence type="ECO:0000313" key="2">
    <source>
        <dbReference type="EMBL" id="KAK6789545.1"/>
    </source>
</evidence>
<dbReference type="InterPro" id="IPR041577">
    <property type="entry name" value="RT_RNaseH_2"/>
</dbReference>
<dbReference type="AlphaFoldDB" id="A0AAN8TKP4"/>
<dbReference type="Proteomes" id="UP001371456">
    <property type="component" value="Unassembled WGS sequence"/>
</dbReference>
<dbReference type="PANTHER" id="PTHR33064">
    <property type="entry name" value="POL PROTEIN"/>
    <property type="match status" value="1"/>
</dbReference>
<gene>
    <name evidence="2" type="ORF">RDI58_013345</name>
</gene>
<evidence type="ECO:0000259" key="1">
    <source>
        <dbReference type="Pfam" id="PF17919"/>
    </source>
</evidence>